<dbReference type="AlphaFoldDB" id="A0A1W6NZF4"/>
<evidence type="ECO:0000313" key="1">
    <source>
        <dbReference type="EMBL" id="ARO14638.1"/>
    </source>
</evidence>
<sequence length="392" mass="43131">MDLGQDLAEITAGIDHLYRTTPRSDGFLDREGLIPVAVAPVTARQFGAYDDARAALDALSARIPSGAETAVRAAYLAEMVDSLHALIDTFTGVPITFAERLQRQMRVDTTVVPQAILDGYRQTIRDALDEMGYRGGDLPDDLAQWEADNAVPRDKVLAVMAELQIAARARVMKIMDPALTAGMADEWMDPQDVSGAPFSAYCDYPTRRMLINLDFPYTRFGLKHLATHEAFPGHTVHLKHREMMVAAGKMPLDGAQVVTSSASSALFEGIADNGIFFLDWVEGPSDVLGVALQRLRSATRCNAAWMMHAEGKSLDEIVPVIAAQAFQTPETARGRLAFLTHDLRMPFVYAYWSGDQAVHAAWTSLQPEQRGAFWRDIYGTMHTPRTLASVYG</sequence>
<dbReference type="Proteomes" id="UP000242447">
    <property type="component" value="Chromosome"/>
</dbReference>
<organism evidence="1 2">
    <name type="scientific">Ketogulonicigenium robustum</name>
    <dbReference type="NCBI Taxonomy" id="92947"/>
    <lineage>
        <taxon>Bacteria</taxon>
        <taxon>Pseudomonadati</taxon>
        <taxon>Pseudomonadota</taxon>
        <taxon>Alphaproteobacteria</taxon>
        <taxon>Rhodobacterales</taxon>
        <taxon>Roseobacteraceae</taxon>
        <taxon>Ketogulonicigenium</taxon>
    </lineage>
</organism>
<proteinExistence type="predicted"/>
<keyword evidence="2" id="KW-1185">Reference proteome</keyword>
<dbReference type="KEGG" id="kro:BVG79_01292"/>
<protein>
    <recommendedName>
        <fullName evidence="3">DUF885 domain-containing protein</fullName>
    </recommendedName>
</protein>
<evidence type="ECO:0000313" key="2">
    <source>
        <dbReference type="Proteomes" id="UP000242447"/>
    </source>
</evidence>
<dbReference type="EMBL" id="CP019937">
    <property type="protein sequence ID" value="ARO14638.1"/>
    <property type="molecule type" value="Genomic_DNA"/>
</dbReference>
<dbReference type="OrthoDB" id="140419at2"/>
<name>A0A1W6NZF4_9RHOB</name>
<gene>
    <name evidence="1" type="ORF">BVG79_01292</name>
</gene>
<reference evidence="1 2" key="1">
    <citation type="submission" date="2017-02" db="EMBL/GenBank/DDBJ databases">
        <title>Ketogulonicigenium robustum SPU B003 Genome sequencing and assembly.</title>
        <authorList>
            <person name="Li Y."/>
            <person name="Liu L."/>
            <person name="Wang C."/>
            <person name="Zhang M."/>
            <person name="Zhang T."/>
            <person name="Zhang Y."/>
        </authorList>
    </citation>
    <scope>NUCLEOTIDE SEQUENCE [LARGE SCALE GENOMIC DNA]</scope>
    <source>
        <strain evidence="1 2">SPU_B003</strain>
    </source>
</reference>
<accession>A0A1W6NZF4</accession>
<dbReference type="STRING" id="92947.BVG79_01292"/>
<evidence type="ECO:0008006" key="3">
    <source>
        <dbReference type="Google" id="ProtNLM"/>
    </source>
</evidence>
<dbReference type="RefSeq" id="WP_085786151.1">
    <property type="nucleotide sequence ID" value="NZ_CP019937.1"/>
</dbReference>